<gene>
    <name evidence="4" type="ORF">A3G03_01735</name>
</gene>
<comment type="similarity">
    <text evidence="3">Belongs to the DegT/DnrJ/EryC1 family.</text>
</comment>
<comment type="caution">
    <text evidence="4">The sequence shown here is derived from an EMBL/GenBank/DDBJ whole genome shotgun (WGS) entry which is preliminary data.</text>
</comment>
<reference evidence="4 5" key="1">
    <citation type="journal article" date="2016" name="Nat. Commun.">
        <title>Thousands of microbial genomes shed light on interconnected biogeochemical processes in an aquifer system.</title>
        <authorList>
            <person name="Anantharaman K."/>
            <person name="Brown C.T."/>
            <person name="Hug L.A."/>
            <person name="Sharon I."/>
            <person name="Castelle C.J."/>
            <person name="Probst A.J."/>
            <person name="Thomas B.C."/>
            <person name="Singh A."/>
            <person name="Wilkins M.J."/>
            <person name="Karaoz U."/>
            <person name="Brodie E.L."/>
            <person name="Williams K.H."/>
            <person name="Hubbard S.S."/>
            <person name="Banfield J.F."/>
        </authorList>
    </citation>
    <scope>NUCLEOTIDE SEQUENCE [LARGE SCALE GENOMIC DNA]</scope>
</reference>
<protein>
    <submittedName>
        <fullName evidence="4">UDP-4-amino-4, 6-dideoxy-N-acetyl-beta-L-altrosamine transaminase</fullName>
    </submittedName>
</protein>
<evidence type="ECO:0000256" key="2">
    <source>
        <dbReference type="PIRSR" id="PIRSR000390-2"/>
    </source>
</evidence>
<dbReference type="PANTHER" id="PTHR30244">
    <property type="entry name" value="TRANSAMINASE"/>
    <property type="match status" value="1"/>
</dbReference>
<sequence length="367" mass="40974">MIPYGRQSIDKKDIVAVSAVLKSDWLTQGPKVLEFEKALAKYCSAKFAVAVSSGTAALHLAYSVAGIGEGDEVITTPNTFVATTNMLLVVGAKPVFCDIRLDIYNLDKNEIEKLITKKTKAIVPVHFAGQPCEMDVILKIAKKYGLLVIEDACHALGAKCKNKKIGSISDMTIFSFHPVKSVTTGEGGAVLTNNKNFYKKLILLRSHGVVKDKKGFNVMTALGYNYRLTDIQAALGISQLKKLDKFIQKRHQAVELYEKYLVSNKNIILPKELTENCSAWHLYVIRTKSEKTRLPLYNFLKKNGVGVNFHYPPVYSQPYYRKNGYENISLPNAELYNETAITIPLFADISEKEIKYVSGKINKFFNG</sequence>
<dbReference type="Gene3D" id="3.40.640.10">
    <property type="entry name" value="Type I PLP-dependent aspartate aminotransferase-like (Major domain)"/>
    <property type="match status" value="1"/>
</dbReference>
<dbReference type="Proteomes" id="UP000176355">
    <property type="component" value="Unassembled WGS sequence"/>
</dbReference>
<dbReference type="PANTHER" id="PTHR30244:SF34">
    <property type="entry name" value="DTDP-4-AMINO-4,6-DIDEOXYGALACTOSE TRANSAMINASE"/>
    <property type="match status" value="1"/>
</dbReference>
<dbReference type="CDD" id="cd00616">
    <property type="entry name" value="AHBA_syn"/>
    <property type="match status" value="1"/>
</dbReference>
<dbReference type="InterPro" id="IPR015422">
    <property type="entry name" value="PyrdxlP-dep_Trfase_small"/>
</dbReference>
<keyword evidence="2 3" id="KW-0663">Pyridoxal phosphate</keyword>
<dbReference type="NCBIfam" id="TIGR03588">
    <property type="entry name" value="PseC"/>
    <property type="match status" value="1"/>
</dbReference>
<dbReference type="InterPro" id="IPR015421">
    <property type="entry name" value="PyrdxlP-dep_Trfase_major"/>
</dbReference>
<dbReference type="InterPro" id="IPR015424">
    <property type="entry name" value="PyrdxlP-dep_Trfase"/>
</dbReference>
<proteinExistence type="inferred from homology"/>
<dbReference type="InterPro" id="IPR000653">
    <property type="entry name" value="DegT/StrS_aminotransferase"/>
</dbReference>
<evidence type="ECO:0000256" key="1">
    <source>
        <dbReference type="PIRSR" id="PIRSR000390-1"/>
    </source>
</evidence>
<evidence type="ECO:0000313" key="4">
    <source>
        <dbReference type="EMBL" id="OHA43170.1"/>
    </source>
</evidence>
<dbReference type="PIRSF" id="PIRSF000390">
    <property type="entry name" value="PLP_StrS"/>
    <property type="match status" value="1"/>
</dbReference>
<feature type="modified residue" description="N6-(pyridoxal phosphate)lysine" evidence="2">
    <location>
        <position position="180"/>
    </location>
</feature>
<accession>A0A1G2P4A8</accession>
<evidence type="ECO:0000313" key="5">
    <source>
        <dbReference type="Proteomes" id="UP000176355"/>
    </source>
</evidence>
<dbReference type="GO" id="GO:0008483">
    <property type="term" value="F:transaminase activity"/>
    <property type="evidence" value="ECO:0007669"/>
    <property type="project" value="TreeGrafter"/>
</dbReference>
<dbReference type="EMBL" id="MHSL01000030">
    <property type="protein sequence ID" value="OHA43170.1"/>
    <property type="molecule type" value="Genomic_DNA"/>
</dbReference>
<feature type="active site" description="Proton acceptor" evidence="1">
    <location>
        <position position="180"/>
    </location>
</feature>
<organism evidence="4 5">
    <name type="scientific">Candidatus Taylorbacteria bacterium RIFCSPLOWO2_12_FULL_44_15c</name>
    <dbReference type="NCBI Taxonomy" id="1802333"/>
    <lineage>
        <taxon>Bacteria</taxon>
        <taxon>Candidatus Tayloriibacteriota</taxon>
    </lineage>
</organism>
<dbReference type="InterPro" id="IPR020026">
    <property type="entry name" value="PseC"/>
</dbReference>
<dbReference type="Gene3D" id="3.90.1150.10">
    <property type="entry name" value="Aspartate Aminotransferase, domain 1"/>
    <property type="match status" value="1"/>
</dbReference>
<dbReference type="GO" id="GO:0000271">
    <property type="term" value="P:polysaccharide biosynthetic process"/>
    <property type="evidence" value="ECO:0007669"/>
    <property type="project" value="TreeGrafter"/>
</dbReference>
<dbReference type="STRING" id="1802333.A3G03_01735"/>
<dbReference type="GO" id="GO:0030170">
    <property type="term" value="F:pyridoxal phosphate binding"/>
    <property type="evidence" value="ECO:0007669"/>
    <property type="project" value="TreeGrafter"/>
</dbReference>
<evidence type="ECO:0000256" key="3">
    <source>
        <dbReference type="RuleBase" id="RU004508"/>
    </source>
</evidence>
<dbReference type="SUPFAM" id="SSF53383">
    <property type="entry name" value="PLP-dependent transferases"/>
    <property type="match status" value="1"/>
</dbReference>
<name>A0A1G2P4A8_9BACT</name>
<dbReference type="Pfam" id="PF01041">
    <property type="entry name" value="DegT_DnrJ_EryC1"/>
    <property type="match status" value="1"/>
</dbReference>
<dbReference type="AlphaFoldDB" id="A0A1G2P4A8"/>